<dbReference type="InterPro" id="IPR000835">
    <property type="entry name" value="HTH_MarR-typ"/>
</dbReference>
<dbReference type="SMART" id="SM00347">
    <property type="entry name" value="HTH_MARR"/>
    <property type="match status" value="1"/>
</dbReference>
<dbReference type="PANTHER" id="PTHR33164">
    <property type="entry name" value="TRANSCRIPTIONAL REGULATOR, MARR FAMILY"/>
    <property type="match status" value="1"/>
</dbReference>
<dbReference type="RefSeq" id="WP_343822045.1">
    <property type="nucleotide sequence ID" value="NZ_BAAAFN010000019.1"/>
</dbReference>
<evidence type="ECO:0000313" key="2">
    <source>
        <dbReference type="EMBL" id="GAA0237281.1"/>
    </source>
</evidence>
<accession>A0ABN0U3D1</accession>
<keyword evidence="3" id="KW-1185">Reference proteome</keyword>
<name>A0ABN0U3D1_9BURK</name>
<dbReference type="Proteomes" id="UP001501176">
    <property type="component" value="Unassembled WGS sequence"/>
</dbReference>
<feature type="domain" description="HTH marR-type" evidence="1">
    <location>
        <begin position="30"/>
        <end position="162"/>
    </location>
</feature>
<dbReference type="InterPro" id="IPR036388">
    <property type="entry name" value="WH-like_DNA-bd_sf"/>
</dbReference>
<reference evidence="2 3" key="1">
    <citation type="journal article" date="2019" name="Int. J. Syst. Evol. Microbiol.">
        <title>The Global Catalogue of Microorganisms (GCM) 10K type strain sequencing project: providing services to taxonomists for standard genome sequencing and annotation.</title>
        <authorList>
            <consortium name="The Broad Institute Genomics Platform"/>
            <consortium name="The Broad Institute Genome Sequencing Center for Infectious Disease"/>
            <person name="Wu L."/>
            <person name="Ma J."/>
        </authorList>
    </citation>
    <scope>NUCLEOTIDE SEQUENCE [LARGE SCALE GENOMIC DNA]</scope>
    <source>
        <strain evidence="2 3">JCM 16240</strain>
    </source>
</reference>
<dbReference type="PROSITE" id="PS50995">
    <property type="entry name" value="HTH_MARR_2"/>
    <property type="match status" value="1"/>
</dbReference>
<comment type="caution">
    <text evidence="2">The sequence shown here is derived from an EMBL/GenBank/DDBJ whole genome shotgun (WGS) entry which is preliminary data.</text>
</comment>
<dbReference type="Gene3D" id="1.10.10.10">
    <property type="entry name" value="Winged helix-like DNA-binding domain superfamily/Winged helix DNA-binding domain"/>
    <property type="match status" value="1"/>
</dbReference>
<proteinExistence type="predicted"/>
<sequence>MDMQTKSLSEAAAPAGDDCASIPKLAGSPADQLVSMLGLGFPVLAEMSMTAMARHYGLRRLDFKTLVCISVLEPLPTGHLVNILGISPGSVTAILNRLEERRLIRRDRSLRDRREVSLCMGGDGGFDLVFPEHATAALQGALAERDPKEVRSLLDLLSDCLQALRNQDKP</sequence>
<gene>
    <name evidence="2" type="ORF">GCM10009125_27740</name>
</gene>
<dbReference type="Pfam" id="PF01047">
    <property type="entry name" value="MarR"/>
    <property type="match status" value="1"/>
</dbReference>
<evidence type="ECO:0000259" key="1">
    <source>
        <dbReference type="PROSITE" id="PS50995"/>
    </source>
</evidence>
<dbReference type="InterPro" id="IPR039422">
    <property type="entry name" value="MarR/SlyA-like"/>
</dbReference>
<evidence type="ECO:0000313" key="3">
    <source>
        <dbReference type="Proteomes" id="UP001501176"/>
    </source>
</evidence>
<dbReference type="InterPro" id="IPR036390">
    <property type="entry name" value="WH_DNA-bd_sf"/>
</dbReference>
<dbReference type="SUPFAM" id="SSF46785">
    <property type="entry name" value="Winged helix' DNA-binding domain"/>
    <property type="match status" value="1"/>
</dbReference>
<organism evidence="2 3">
    <name type="scientific">Castellaniella daejeonensis</name>
    <dbReference type="NCBI Taxonomy" id="659013"/>
    <lineage>
        <taxon>Bacteria</taxon>
        <taxon>Pseudomonadati</taxon>
        <taxon>Pseudomonadota</taxon>
        <taxon>Betaproteobacteria</taxon>
        <taxon>Burkholderiales</taxon>
        <taxon>Alcaligenaceae</taxon>
        <taxon>Castellaniella</taxon>
    </lineage>
</organism>
<dbReference type="EMBL" id="BAAAFN010000019">
    <property type="protein sequence ID" value="GAA0237281.1"/>
    <property type="molecule type" value="Genomic_DNA"/>
</dbReference>
<dbReference type="PANTHER" id="PTHR33164:SF43">
    <property type="entry name" value="HTH-TYPE TRANSCRIPTIONAL REPRESSOR YETL"/>
    <property type="match status" value="1"/>
</dbReference>
<protein>
    <recommendedName>
        <fullName evidence="1">HTH marR-type domain-containing protein</fullName>
    </recommendedName>
</protein>